<dbReference type="EMBL" id="QGNW01000572">
    <property type="protein sequence ID" value="RVW67658.1"/>
    <property type="molecule type" value="Genomic_DNA"/>
</dbReference>
<dbReference type="Proteomes" id="UP000288805">
    <property type="component" value="Unassembled WGS sequence"/>
</dbReference>
<dbReference type="Gene3D" id="3.30.70.580">
    <property type="entry name" value="Pseudouridine synthase I, catalytic domain, N-terminal subdomain"/>
    <property type="match status" value="1"/>
</dbReference>
<dbReference type="InterPro" id="IPR001406">
    <property type="entry name" value="PsdUridine_synth_TruA"/>
</dbReference>
<dbReference type="InterPro" id="IPR020095">
    <property type="entry name" value="PsdUridine_synth_TruA_C"/>
</dbReference>
<evidence type="ECO:0000259" key="5">
    <source>
        <dbReference type="Pfam" id="PF01416"/>
    </source>
</evidence>
<dbReference type="Gene3D" id="3.30.70.660">
    <property type="entry name" value="Pseudouridine synthase I, catalytic domain, C-terminal subdomain"/>
    <property type="match status" value="1"/>
</dbReference>
<sequence>MLSPGAVEIGRDLMENEKENKVYVHYTHTHPTKFSRWTARESHQFMYKRPWQQVLDFYSNVVTGRCSLLGLLGIEITKTLRGSSVGLALGLFPNGHRFESPQGHWRFTQSLTLGPRGISRELSPQTHPIHDGEIVEASDKTEFGNVLTKDRGGRWARLTFKIVLSYHGASFDGWQKQPGLNTVQGWGGVVKLRVLLLMKPVVLVPLVEASLGRFVDERKAQQLKEKNLPVEGMVTVAGRTDKGVTALQQVCSFYTWKKDVKVQDIEDAINGAAPGKLRVISVSEVSRIFHPNFSAKWRHYFYIFPLNDGDDGEQISENEMDIQKISFNEKYGEQGSECPAQYNGGENMENLIFDDDGEFESRKKPKVHQQNVLSSMLEPQKPDYNFLSDDGEGTKVMCIELVANRFLRKMVRVLVATSIREAAAGAEQDALLKLMDATCRRATAPPAPPDGLCLIDVGFTEFDPQICFIR</sequence>
<proteinExistence type="inferred from homology"/>
<dbReference type="SUPFAM" id="SSF55120">
    <property type="entry name" value="Pseudouridine synthase"/>
    <property type="match status" value="2"/>
</dbReference>
<protein>
    <recommendedName>
        <fullName evidence="4">tRNA pseudouridine synthase</fullName>
        <ecNumber evidence="4">5.4.99.12</ecNumber>
    </recommendedName>
</protein>
<dbReference type="AlphaFoldDB" id="A0A438G639"/>
<evidence type="ECO:0000256" key="1">
    <source>
        <dbReference type="ARBA" id="ARBA00009375"/>
    </source>
</evidence>
<gene>
    <name evidence="6" type="primary">truA_3</name>
    <name evidence="6" type="ORF">CK203_063526</name>
</gene>
<dbReference type="GO" id="GO:0008033">
    <property type="term" value="P:tRNA processing"/>
    <property type="evidence" value="ECO:0007669"/>
    <property type="project" value="UniProtKB-KW"/>
</dbReference>
<dbReference type="InterPro" id="IPR020103">
    <property type="entry name" value="PsdUridine_synth_cat_dom_sf"/>
</dbReference>
<comment type="similarity">
    <text evidence="1 4">Belongs to the tRNA pseudouridine synthase TruA family.</text>
</comment>
<dbReference type="InterPro" id="IPR020097">
    <property type="entry name" value="PsdUridine_synth_TruA_a/b_dom"/>
</dbReference>
<organism evidence="6 7">
    <name type="scientific">Vitis vinifera</name>
    <name type="common">Grape</name>
    <dbReference type="NCBI Taxonomy" id="29760"/>
    <lineage>
        <taxon>Eukaryota</taxon>
        <taxon>Viridiplantae</taxon>
        <taxon>Streptophyta</taxon>
        <taxon>Embryophyta</taxon>
        <taxon>Tracheophyta</taxon>
        <taxon>Spermatophyta</taxon>
        <taxon>Magnoliopsida</taxon>
        <taxon>eudicotyledons</taxon>
        <taxon>Gunneridae</taxon>
        <taxon>Pentapetalae</taxon>
        <taxon>rosids</taxon>
        <taxon>Vitales</taxon>
        <taxon>Vitaceae</taxon>
        <taxon>Viteae</taxon>
        <taxon>Vitis</taxon>
    </lineage>
</organism>
<dbReference type="PANTHER" id="PTHR11142:SF10">
    <property type="entry name" value="TRNA PSEUDOURIDINE SYNTHASE"/>
    <property type="match status" value="1"/>
</dbReference>
<dbReference type="GO" id="GO:0003723">
    <property type="term" value="F:RNA binding"/>
    <property type="evidence" value="ECO:0007669"/>
    <property type="project" value="InterPro"/>
</dbReference>
<evidence type="ECO:0000313" key="6">
    <source>
        <dbReference type="EMBL" id="RVW67658.1"/>
    </source>
</evidence>
<dbReference type="InterPro" id="IPR020094">
    <property type="entry name" value="TruA/RsuA/RluB/E/F_N"/>
</dbReference>
<evidence type="ECO:0000256" key="4">
    <source>
        <dbReference type="RuleBase" id="RU003792"/>
    </source>
</evidence>
<name>A0A438G639_VITVI</name>
<accession>A0A438G639</accession>
<keyword evidence="3 4" id="KW-0413">Isomerase</keyword>
<dbReference type="PANTHER" id="PTHR11142">
    <property type="entry name" value="PSEUDOURIDYLATE SYNTHASE"/>
    <property type="match status" value="1"/>
</dbReference>
<feature type="domain" description="Pseudouridine synthase I TruA alpha/beta" evidence="5">
    <location>
        <begin position="362"/>
        <end position="459"/>
    </location>
</feature>
<evidence type="ECO:0000256" key="2">
    <source>
        <dbReference type="ARBA" id="ARBA00022694"/>
    </source>
</evidence>
<dbReference type="EC" id="5.4.99.12" evidence="4"/>
<comment type="catalytic activity">
    <reaction evidence="4">
        <text>uridine(38/39/40) in tRNA = pseudouridine(38/39/40) in tRNA</text>
        <dbReference type="Rhea" id="RHEA:22376"/>
        <dbReference type="Rhea" id="RHEA-COMP:10085"/>
        <dbReference type="Rhea" id="RHEA-COMP:10087"/>
        <dbReference type="ChEBI" id="CHEBI:65314"/>
        <dbReference type="ChEBI" id="CHEBI:65315"/>
        <dbReference type="EC" id="5.4.99.12"/>
    </reaction>
</comment>
<dbReference type="GO" id="GO:0001522">
    <property type="term" value="P:pseudouridine synthesis"/>
    <property type="evidence" value="ECO:0007669"/>
    <property type="project" value="InterPro"/>
</dbReference>
<evidence type="ECO:0000313" key="7">
    <source>
        <dbReference type="Proteomes" id="UP000288805"/>
    </source>
</evidence>
<comment type="caution">
    <text evidence="6">The sequence shown here is derived from an EMBL/GenBank/DDBJ whole genome shotgun (WGS) entry which is preliminary data.</text>
</comment>
<dbReference type="GO" id="GO:0160147">
    <property type="term" value="F:tRNA pseudouridine(38-40) synthase activity"/>
    <property type="evidence" value="ECO:0007669"/>
    <property type="project" value="UniProtKB-EC"/>
</dbReference>
<dbReference type="Pfam" id="PF01416">
    <property type="entry name" value="PseudoU_synth_1"/>
    <property type="match status" value="1"/>
</dbReference>
<keyword evidence="2 4" id="KW-0819">tRNA processing</keyword>
<evidence type="ECO:0000256" key="3">
    <source>
        <dbReference type="ARBA" id="ARBA00023235"/>
    </source>
</evidence>
<reference evidence="6 7" key="1">
    <citation type="journal article" date="2018" name="PLoS Genet.">
        <title>Population sequencing reveals clonal diversity and ancestral inbreeding in the grapevine cultivar Chardonnay.</title>
        <authorList>
            <person name="Roach M.J."/>
            <person name="Johnson D.L."/>
            <person name="Bohlmann J."/>
            <person name="van Vuuren H.J."/>
            <person name="Jones S.J."/>
            <person name="Pretorius I.S."/>
            <person name="Schmidt S.A."/>
            <person name="Borneman A.R."/>
        </authorList>
    </citation>
    <scope>NUCLEOTIDE SEQUENCE [LARGE SCALE GENOMIC DNA]</scope>
    <source>
        <strain evidence="7">cv. Chardonnay</strain>
        <tissue evidence="6">Leaf</tissue>
    </source>
</reference>